<dbReference type="PANTHER" id="PTHR42748:SF7">
    <property type="entry name" value="NMRA LIKE REDOX SENSOR 1-RELATED"/>
    <property type="match status" value="1"/>
</dbReference>
<name>A0AAD6N1T7_PENCN</name>
<dbReference type="Gene3D" id="3.40.50.720">
    <property type="entry name" value="NAD(P)-binding Rossmann-like Domain"/>
    <property type="match status" value="1"/>
</dbReference>
<dbReference type="InterPro" id="IPR036291">
    <property type="entry name" value="NAD(P)-bd_dom_sf"/>
</dbReference>
<evidence type="ECO:0000313" key="5">
    <source>
        <dbReference type="Proteomes" id="UP001219568"/>
    </source>
</evidence>
<dbReference type="Pfam" id="PF05368">
    <property type="entry name" value="NmrA"/>
    <property type="match status" value="1"/>
</dbReference>
<keyword evidence="2" id="KW-0521">NADP</keyword>
<protein>
    <recommendedName>
        <fullName evidence="3">NmrA-like domain-containing protein</fullName>
    </recommendedName>
</protein>
<sequence>MSTILVIGATGKQGGSLIKNLLSKNAPFQILAVTRNIQSPSAQKLLQQSSKISLVQGDLDHPAELFKKARGLTTQPIWGVFSVQVAIGNGASEETQGKSIIDESIKHGVKHFVYSSVDRGGAKSTDNSTQIPHFIHKYNIEKHLLANTKDGDMDWTILRPTAFYDNLTPDFFGKIFTTAFEMVLKGAPLQMIGVSDIGAVAAEVFMNANAYKGRAISLAGDELTYAQFKQIFEKRTGQTLPTTWRPLTALFMAVVKDMGYMFKWFHDEGFGADVEEVKKIHPGLKDFETWLETESVFVKK</sequence>
<evidence type="ECO:0000313" key="4">
    <source>
        <dbReference type="EMBL" id="KAJ6022688.1"/>
    </source>
</evidence>
<dbReference type="AlphaFoldDB" id="A0AAD6N1T7"/>
<feature type="domain" description="NmrA-like" evidence="3">
    <location>
        <begin position="2"/>
        <end position="288"/>
    </location>
</feature>
<evidence type="ECO:0000256" key="1">
    <source>
        <dbReference type="ARBA" id="ARBA00006328"/>
    </source>
</evidence>
<evidence type="ECO:0000259" key="3">
    <source>
        <dbReference type="Pfam" id="PF05368"/>
    </source>
</evidence>
<dbReference type="GO" id="GO:0005634">
    <property type="term" value="C:nucleus"/>
    <property type="evidence" value="ECO:0007669"/>
    <property type="project" value="TreeGrafter"/>
</dbReference>
<dbReference type="PANTHER" id="PTHR42748">
    <property type="entry name" value="NITROGEN METABOLITE REPRESSION PROTEIN NMRA FAMILY MEMBER"/>
    <property type="match status" value="1"/>
</dbReference>
<keyword evidence="5" id="KW-1185">Reference proteome</keyword>
<comment type="similarity">
    <text evidence="1">Belongs to the NmrA-type oxidoreductase family.</text>
</comment>
<dbReference type="Gene3D" id="3.90.25.10">
    <property type="entry name" value="UDP-galactose 4-epimerase, domain 1"/>
    <property type="match status" value="1"/>
</dbReference>
<dbReference type="EMBL" id="JAQJZL010000016">
    <property type="protein sequence ID" value="KAJ6022688.1"/>
    <property type="molecule type" value="Genomic_DNA"/>
</dbReference>
<gene>
    <name evidence="4" type="ORF">N7460_013083</name>
</gene>
<reference evidence="4" key="1">
    <citation type="journal article" date="2023" name="IMA Fungus">
        <title>Comparative genomic study of the Penicillium genus elucidates a diverse pangenome and 15 lateral gene transfer events.</title>
        <authorList>
            <person name="Petersen C."/>
            <person name="Sorensen T."/>
            <person name="Nielsen M.R."/>
            <person name="Sondergaard T.E."/>
            <person name="Sorensen J.L."/>
            <person name="Fitzpatrick D.A."/>
            <person name="Frisvad J.C."/>
            <person name="Nielsen K.L."/>
        </authorList>
    </citation>
    <scope>NUCLEOTIDE SEQUENCE</scope>
    <source>
        <strain evidence="4">IBT 15450</strain>
    </source>
</reference>
<organism evidence="4 5">
    <name type="scientific">Penicillium canescens</name>
    <dbReference type="NCBI Taxonomy" id="5083"/>
    <lineage>
        <taxon>Eukaryota</taxon>
        <taxon>Fungi</taxon>
        <taxon>Dikarya</taxon>
        <taxon>Ascomycota</taxon>
        <taxon>Pezizomycotina</taxon>
        <taxon>Eurotiomycetes</taxon>
        <taxon>Eurotiomycetidae</taxon>
        <taxon>Eurotiales</taxon>
        <taxon>Aspergillaceae</taxon>
        <taxon>Penicillium</taxon>
    </lineage>
</organism>
<dbReference type="SUPFAM" id="SSF51735">
    <property type="entry name" value="NAD(P)-binding Rossmann-fold domains"/>
    <property type="match status" value="1"/>
</dbReference>
<accession>A0AAD6N1T7</accession>
<dbReference type="Proteomes" id="UP001219568">
    <property type="component" value="Unassembled WGS sequence"/>
</dbReference>
<reference evidence="4" key="2">
    <citation type="submission" date="2023-01" db="EMBL/GenBank/DDBJ databases">
        <authorList>
            <person name="Petersen C."/>
        </authorList>
    </citation>
    <scope>NUCLEOTIDE SEQUENCE</scope>
    <source>
        <strain evidence="4">IBT 15450</strain>
    </source>
</reference>
<comment type="caution">
    <text evidence="4">The sequence shown here is derived from an EMBL/GenBank/DDBJ whole genome shotgun (WGS) entry which is preliminary data.</text>
</comment>
<proteinExistence type="inferred from homology"/>
<evidence type="ECO:0000256" key="2">
    <source>
        <dbReference type="ARBA" id="ARBA00022857"/>
    </source>
</evidence>
<dbReference type="InterPro" id="IPR008030">
    <property type="entry name" value="NmrA-like"/>
</dbReference>
<dbReference type="FunFam" id="3.40.50.720:FF:000528">
    <property type="entry name" value="Nucleoside-diphosphate-sugar epimerase family protein"/>
    <property type="match status" value="1"/>
</dbReference>
<dbReference type="InterPro" id="IPR051164">
    <property type="entry name" value="NmrA-like_oxidored"/>
</dbReference>